<evidence type="ECO:0000259" key="6">
    <source>
        <dbReference type="PROSITE" id="PS50983"/>
    </source>
</evidence>
<dbReference type="GO" id="GO:0030288">
    <property type="term" value="C:outer membrane-bounded periplasmic space"/>
    <property type="evidence" value="ECO:0007669"/>
    <property type="project" value="TreeGrafter"/>
</dbReference>
<dbReference type="InterPro" id="IPR051313">
    <property type="entry name" value="Bact_iron-sidero_bind"/>
</dbReference>
<dbReference type="Gene3D" id="3.40.50.1980">
    <property type="entry name" value="Nitrogenase molybdenum iron protein domain"/>
    <property type="match status" value="2"/>
</dbReference>
<protein>
    <submittedName>
        <fullName evidence="7">Iron(3+)-hydroxamate-binding protein FhuD</fullName>
    </submittedName>
</protein>
<evidence type="ECO:0000256" key="4">
    <source>
        <dbReference type="ARBA" id="ARBA00022729"/>
    </source>
</evidence>
<proteinExistence type="inferred from homology"/>
<dbReference type="GO" id="GO:1901678">
    <property type="term" value="P:iron coordination entity transport"/>
    <property type="evidence" value="ECO:0007669"/>
    <property type="project" value="UniProtKB-ARBA"/>
</dbReference>
<dbReference type="HOGENOM" id="CLU_038034_0_1_9"/>
<dbReference type="PATRIC" id="fig|1461583.4.peg.810"/>
<dbReference type="EMBL" id="LN483074">
    <property type="protein sequence ID" value="CEA01267.1"/>
    <property type="molecule type" value="Genomic_DNA"/>
</dbReference>
<gene>
    <name evidence="7" type="primary">fhuD_1</name>
    <name evidence="7" type="ORF">BN1050_00847</name>
</gene>
<feature type="signal peptide" evidence="5">
    <location>
        <begin position="1"/>
        <end position="23"/>
    </location>
</feature>
<evidence type="ECO:0000256" key="1">
    <source>
        <dbReference type="ARBA" id="ARBA00004196"/>
    </source>
</evidence>
<dbReference type="PROSITE" id="PS50983">
    <property type="entry name" value="FE_B12_PBP"/>
    <property type="match status" value="1"/>
</dbReference>
<sequence>MKRLLVLLACVVMLAACSSKEGAGEELVAYKDDVGTVMIPKEPKRVVILNNSLAGYPFALDEKPVGLTDFALGNTHFAPYIEGIEDVGDGSLEKVLALNPDLIIAFPDVENLAELEKIAPVVSYAYGKRDFREQLLEVGKLFNKEQQAKDWLTDFDARIAADKPAIQDKMADQTVAILSVGEKSMYAYSDRWARGGEIIYGEFGIAAPEAVQKQAIEGDGWAELSLSKKLQILQGTIFS</sequence>
<dbReference type="PANTHER" id="PTHR30532">
    <property type="entry name" value="IRON III DICITRATE-BINDING PERIPLASMIC PROTEIN"/>
    <property type="match status" value="1"/>
</dbReference>
<reference evidence="7" key="1">
    <citation type="submission" date="2014-07" db="EMBL/GenBank/DDBJ databases">
        <authorList>
            <person name="Urmite Genomes Urmite Genomes"/>
        </authorList>
    </citation>
    <scope>NUCLEOTIDE SEQUENCE</scope>
    <source>
        <strain evidence="7">13S34_air</strain>
    </source>
</reference>
<evidence type="ECO:0000313" key="7">
    <source>
        <dbReference type="EMBL" id="CEA01267.1"/>
    </source>
</evidence>
<dbReference type="InterPro" id="IPR002491">
    <property type="entry name" value="ABC_transptr_periplasmic_BD"/>
</dbReference>
<evidence type="ECO:0000256" key="2">
    <source>
        <dbReference type="ARBA" id="ARBA00008814"/>
    </source>
</evidence>
<name>A0A078M7D1_9BACL</name>
<feature type="chain" id="PRO_5001741745" evidence="5">
    <location>
        <begin position="24"/>
        <end position="239"/>
    </location>
</feature>
<comment type="subcellular location">
    <subcellularLocation>
        <location evidence="1">Cell envelope</location>
    </subcellularLocation>
</comment>
<dbReference type="AlphaFoldDB" id="A0A078M7D1"/>
<dbReference type="PROSITE" id="PS51257">
    <property type="entry name" value="PROKAR_LIPOPROTEIN"/>
    <property type="match status" value="1"/>
</dbReference>
<accession>A0A078M7D1</accession>
<dbReference type="SUPFAM" id="SSF53807">
    <property type="entry name" value="Helical backbone' metal receptor"/>
    <property type="match status" value="1"/>
</dbReference>
<evidence type="ECO:0000256" key="5">
    <source>
        <dbReference type="SAM" id="SignalP"/>
    </source>
</evidence>
<organism evidence="7">
    <name type="scientific">Metalysinibacillus saudimassiliensis</name>
    <dbReference type="NCBI Taxonomy" id="1461583"/>
    <lineage>
        <taxon>Bacteria</taxon>
        <taxon>Bacillati</taxon>
        <taxon>Bacillota</taxon>
        <taxon>Bacilli</taxon>
        <taxon>Bacillales</taxon>
        <taxon>Caryophanaceae</taxon>
        <taxon>Metalysinibacillus</taxon>
    </lineage>
</organism>
<keyword evidence="3" id="KW-0813">Transport</keyword>
<dbReference type="Pfam" id="PF01497">
    <property type="entry name" value="Peripla_BP_2"/>
    <property type="match status" value="1"/>
</dbReference>
<dbReference type="PANTHER" id="PTHR30532:SF26">
    <property type="entry name" value="IRON(3+)-HYDROXAMATE-BINDING PROTEIN FHUD"/>
    <property type="match status" value="1"/>
</dbReference>
<evidence type="ECO:0000256" key="3">
    <source>
        <dbReference type="ARBA" id="ARBA00022448"/>
    </source>
</evidence>
<comment type="similarity">
    <text evidence="2">Belongs to the bacterial solute-binding protein 8 family.</text>
</comment>
<keyword evidence="4 5" id="KW-0732">Signal</keyword>
<feature type="domain" description="Fe/B12 periplasmic-binding" evidence="6">
    <location>
        <begin position="45"/>
        <end position="239"/>
    </location>
</feature>